<reference evidence="2" key="1">
    <citation type="submission" date="2017-09" db="EMBL/GenBank/DDBJ databases">
        <authorList>
            <person name="Varghese N."/>
            <person name="Submissions S."/>
        </authorList>
    </citation>
    <scope>NUCLEOTIDE SEQUENCE [LARGE SCALE GENOMIC DNA]</scope>
    <source>
        <strain evidence="2">DSM 29961</strain>
    </source>
</reference>
<sequence length="104" mass="12010">MSHNTINGKRQLLADLFLGNTNSLRQYRTSQQRVNSPYRWIINDTIAGTVYGLLKDGSQHLLTTDEILNEPPNIFIQIVDYSGGKRIPEPDEDYNPNDWLELDY</sequence>
<protein>
    <submittedName>
        <fullName evidence="1">Uncharacterized protein</fullName>
    </submittedName>
</protein>
<proteinExistence type="predicted"/>
<accession>A0A286GXK0</accession>
<evidence type="ECO:0000313" key="1">
    <source>
        <dbReference type="EMBL" id="SOD99794.1"/>
    </source>
</evidence>
<keyword evidence="2" id="KW-1185">Reference proteome</keyword>
<dbReference type="AlphaFoldDB" id="A0A286GXK0"/>
<dbReference type="Proteomes" id="UP000219452">
    <property type="component" value="Unassembled WGS sequence"/>
</dbReference>
<name>A0A286GXK0_9BACT</name>
<organism evidence="1 2">
    <name type="scientific">Spirosoma fluviale</name>
    <dbReference type="NCBI Taxonomy" id="1597977"/>
    <lineage>
        <taxon>Bacteria</taxon>
        <taxon>Pseudomonadati</taxon>
        <taxon>Bacteroidota</taxon>
        <taxon>Cytophagia</taxon>
        <taxon>Cytophagales</taxon>
        <taxon>Cytophagaceae</taxon>
        <taxon>Spirosoma</taxon>
    </lineage>
</organism>
<gene>
    <name evidence="1" type="ORF">SAMN06269250_0171</name>
</gene>
<dbReference type="EMBL" id="OCNH01000011">
    <property type="protein sequence ID" value="SOD99794.1"/>
    <property type="molecule type" value="Genomic_DNA"/>
</dbReference>
<evidence type="ECO:0000313" key="2">
    <source>
        <dbReference type="Proteomes" id="UP000219452"/>
    </source>
</evidence>